<dbReference type="Proteomes" id="UP000554482">
    <property type="component" value="Unassembled WGS sequence"/>
</dbReference>
<comment type="caution">
    <text evidence="1">The sequence shown here is derived from an EMBL/GenBank/DDBJ whole genome shotgun (WGS) entry which is preliminary data.</text>
</comment>
<organism evidence="1 2">
    <name type="scientific">Thalictrum thalictroides</name>
    <name type="common">Rue-anemone</name>
    <name type="synonym">Anemone thalictroides</name>
    <dbReference type="NCBI Taxonomy" id="46969"/>
    <lineage>
        <taxon>Eukaryota</taxon>
        <taxon>Viridiplantae</taxon>
        <taxon>Streptophyta</taxon>
        <taxon>Embryophyta</taxon>
        <taxon>Tracheophyta</taxon>
        <taxon>Spermatophyta</taxon>
        <taxon>Magnoliopsida</taxon>
        <taxon>Ranunculales</taxon>
        <taxon>Ranunculaceae</taxon>
        <taxon>Thalictroideae</taxon>
        <taxon>Thalictrum</taxon>
    </lineage>
</organism>
<sequence length="186" mass="21636">MSRELGKLQLSSNLSKTKIMTVGQLQNLERIAHHMGCVVDSLPARYLGMPLGAKFKFKEKVKAMNRALRGKWLRRYQVEHDSLWKRVISSKYGIGERPYGVSLRQRFPAMYTVSNSRNATVNTLCHYQGNTEEWNLNLRRNLFEREQGQYDELMHLLEGTVNAAEVQDLFLGWANGQYPYERHSEL</sequence>
<reference evidence="1 2" key="1">
    <citation type="submission" date="2020-06" db="EMBL/GenBank/DDBJ databases">
        <title>Transcriptomic and genomic resources for Thalictrum thalictroides and T. hernandezii: Facilitating candidate gene discovery in an emerging model plant lineage.</title>
        <authorList>
            <person name="Arias T."/>
            <person name="Riano-Pachon D.M."/>
            <person name="Di Stilio V.S."/>
        </authorList>
    </citation>
    <scope>NUCLEOTIDE SEQUENCE [LARGE SCALE GENOMIC DNA]</scope>
    <source>
        <strain evidence="2">cv. WT478/WT964</strain>
        <tissue evidence="1">Leaves</tissue>
    </source>
</reference>
<protein>
    <submittedName>
        <fullName evidence="1">Uncharacterized protein</fullName>
    </submittedName>
</protein>
<name>A0A7J6VYV9_THATH</name>
<proteinExistence type="predicted"/>
<keyword evidence="2" id="KW-1185">Reference proteome</keyword>
<gene>
    <name evidence="1" type="ORF">FRX31_020537</name>
</gene>
<dbReference type="EMBL" id="JABWDY010024897">
    <property type="protein sequence ID" value="KAF5189877.1"/>
    <property type="molecule type" value="Genomic_DNA"/>
</dbReference>
<evidence type="ECO:0000313" key="2">
    <source>
        <dbReference type="Proteomes" id="UP000554482"/>
    </source>
</evidence>
<dbReference type="OrthoDB" id="1743609at2759"/>
<accession>A0A7J6VYV9</accession>
<evidence type="ECO:0000313" key="1">
    <source>
        <dbReference type="EMBL" id="KAF5189877.1"/>
    </source>
</evidence>
<dbReference type="AlphaFoldDB" id="A0A7J6VYV9"/>